<dbReference type="OrthoDB" id="8563468at2"/>
<dbReference type="EMBL" id="AAUX01000001">
    <property type="protein sequence ID" value="EAV46443.1"/>
    <property type="molecule type" value="Genomic_DNA"/>
</dbReference>
<evidence type="ECO:0000313" key="3">
    <source>
        <dbReference type="Proteomes" id="UP000054262"/>
    </source>
</evidence>
<sequence length="92" mass="10614">MKSFELKGNQWFLNGDITFKEILSVHEQAQSYVWKDSVVLNLKGVEELDTSLLSFILEQRRQAKKFGKVLTVQNPPPSLISLSKLYGIERFI</sequence>
<dbReference type="PROSITE" id="PS50801">
    <property type="entry name" value="STAS"/>
    <property type="match status" value="1"/>
</dbReference>
<reference evidence="2 3" key="1">
    <citation type="submission" date="2006-11" db="EMBL/GenBank/DDBJ databases">
        <authorList>
            <person name="Giovannoni S."/>
            <person name="Vergin K."/>
            <person name="Ferriera S."/>
            <person name="Johnson J."/>
            <person name="Kravitz S."/>
            <person name="Beeson K."/>
            <person name="Sutton G."/>
            <person name="Rogers Y.-H."/>
            <person name="Friedman R."/>
            <person name="Frazier M."/>
            <person name="Venter J.C."/>
        </authorList>
    </citation>
    <scope>NUCLEOTIDE SEQUENCE [LARGE SCALE GENOMIC DNA]</scope>
    <source>
        <strain evidence="2 3">HTCC2181</strain>
    </source>
</reference>
<evidence type="ECO:0000313" key="2">
    <source>
        <dbReference type="EMBL" id="EAV46443.1"/>
    </source>
</evidence>
<protein>
    <recommendedName>
        <fullName evidence="1">STAS domain-containing protein</fullName>
    </recommendedName>
</protein>
<evidence type="ECO:0000259" key="1">
    <source>
        <dbReference type="PROSITE" id="PS50801"/>
    </source>
</evidence>
<feature type="domain" description="STAS" evidence="1">
    <location>
        <begin position="13"/>
        <end position="92"/>
    </location>
</feature>
<gene>
    <name evidence="2" type="ORF">MB2181_00180</name>
</gene>
<keyword evidence="3" id="KW-1185">Reference proteome</keyword>
<dbReference type="Pfam" id="PF13466">
    <property type="entry name" value="STAS_2"/>
    <property type="match status" value="1"/>
</dbReference>
<dbReference type="InterPro" id="IPR058548">
    <property type="entry name" value="MlaB-like_STAS"/>
</dbReference>
<comment type="caution">
    <text evidence="2">The sequence shown here is derived from an EMBL/GenBank/DDBJ whole genome shotgun (WGS) entry which is preliminary data.</text>
</comment>
<proteinExistence type="predicted"/>
<dbReference type="InterPro" id="IPR036513">
    <property type="entry name" value="STAS_dom_sf"/>
</dbReference>
<organism evidence="2 3">
    <name type="scientific">Methylophilales bacterium HTCC2181</name>
    <dbReference type="NCBI Taxonomy" id="383631"/>
    <lineage>
        <taxon>Bacteria</taxon>
        <taxon>Pseudomonadati</taxon>
        <taxon>Pseudomonadota</taxon>
        <taxon>Betaproteobacteria</taxon>
        <taxon>Nitrosomonadales</taxon>
        <taxon>OM43 clade</taxon>
    </lineage>
</organism>
<dbReference type="SUPFAM" id="SSF52091">
    <property type="entry name" value="SpoIIaa-like"/>
    <property type="match status" value="1"/>
</dbReference>
<dbReference type="Proteomes" id="UP000054262">
    <property type="component" value="Unassembled WGS sequence"/>
</dbReference>
<dbReference type="InterPro" id="IPR002645">
    <property type="entry name" value="STAS_dom"/>
</dbReference>
<dbReference type="Gene3D" id="3.30.750.24">
    <property type="entry name" value="STAS domain"/>
    <property type="match status" value="1"/>
</dbReference>
<accession>A0P4I3</accession>
<name>A0P4I3_9PROT</name>
<dbReference type="AlphaFoldDB" id="A0P4I3"/>